<dbReference type="SUPFAM" id="SSF53300">
    <property type="entry name" value="vWA-like"/>
    <property type="match status" value="1"/>
</dbReference>
<evidence type="ECO:0000313" key="4">
    <source>
        <dbReference type="Proteomes" id="UP000470470"/>
    </source>
</evidence>
<dbReference type="Gene3D" id="3.40.50.410">
    <property type="entry name" value="von Willebrand factor, type A domain"/>
    <property type="match status" value="1"/>
</dbReference>
<dbReference type="InterPro" id="IPR002035">
    <property type="entry name" value="VWF_A"/>
</dbReference>
<gene>
    <name evidence="3" type="ORF">G1H19_13335</name>
</gene>
<feature type="domain" description="VWFA" evidence="2">
    <location>
        <begin position="343"/>
        <end position="540"/>
    </location>
</feature>
<dbReference type="EMBL" id="JAAGWK010000019">
    <property type="protein sequence ID" value="NEL54981.1"/>
    <property type="molecule type" value="Genomic_DNA"/>
</dbReference>
<feature type="transmembrane region" description="Helical" evidence="1">
    <location>
        <begin position="12"/>
        <end position="35"/>
    </location>
</feature>
<organism evidence="3 4">
    <name type="scientific">Goekera deserti</name>
    <dbReference type="NCBI Taxonomy" id="2497753"/>
    <lineage>
        <taxon>Bacteria</taxon>
        <taxon>Bacillati</taxon>
        <taxon>Actinomycetota</taxon>
        <taxon>Actinomycetes</taxon>
        <taxon>Geodermatophilales</taxon>
        <taxon>Geodermatophilaceae</taxon>
        <taxon>Goekera</taxon>
    </lineage>
</organism>
<keyword evidence="1" id="KW-0472">Membrane</keyword>
<dbReference type="Proteomes" id="UP000470470">
    <property type="component" value="Unassembled WGS sequence"/>
</dbReference>
<keyword evidence="1" id="KW-1133">Transmembrane helix</keyword>
<protein>
    <submittedName>
        <fullName evidence="3">VWA domain-containing protein</fullName>
    </submittedName>
</protein>
<dbReference type="SUPFAM" id="SSF53850">
    <property type="entry name" value="Periplasmic binding protein-like II"/>
    <property type="match status" value="1"/>
</dbReference>
<accession>A0A7K3WEQ5</accession>
<sequence length="544" mass="55463">MAQQAPSDEPAGLPLAALLTAAVLVVAVVLGVVVWQTRPARDEAAACAPQRVDVTVAPDLLAAVTAVFARPDTADPCVRAVVTAAEPADTVVDLRATRGARLPDVWVPDSAIWPTRVPAGLTAVTGTFATTPLVLGTSRAAADRLGWSTQPPTWAQALQGAEPVAYPDFDRSAAGVASLAALYTSMGGGVDADDAVIAAVLAGLRAGDSAIADAMAAARLGDPAAPVVPMTEQQVLATGSGSQLVAVYPADGSPRLEAPVVRVGEATSEGEGRAVERVLRALTSYAGQGAATTAGFRDVAGSAPPGAGSTGDVTTAEPAVFLLADPVVTGVLDELDKLARRTRLLAVVDSSASMAAPAGDGGTRATLARDAATNALALFPGSSSIGAWIFAYRLDGDVDHQVISPIVELDEEVGGQTQRDFLREQLQTLPDRLTPGGTALYDTTLAAVRASRDAFDPDAVNSVVVITDGRNEDREGITLPQLLGTLTAEADPARPIELILVGLGPDADLPALQQIAAATGGGAYSAVDPRDLESVLIDALRQRT</sequence>
<dbReference type="RefSeq" id="WP_152729470.1">
    <property type="nucleotide sequence ID" value="NZ_JAABOZ010000003.1"/>
</dbReference>
<evidence type="ECO:0000259" key="2">
    <source>
        <dbReference type="PROSITE" id="PS50234"/>
    </source>
</evidence>
<dbReference type="AlphaFoldDB" id="A0A7K3WEQ5"/>
<dbReference type="SMART" id="SM00327">
    <property type="entry name" value="VWA"/>
    <property type="match status" value="1"/>
</dbReference>
<name>A0A7K3WEQ5_9ACTN</name>
<comment type="caution">
    <text evidence="3">The sequence shown here is derived from an EMBL/GenBank/DDBJ whole genome shotgun (WGS) entry which is preliminary data.</text>
</comment>
<evidence type="ECO:0000256" key="1">
    <source>
        <dbReference type="SAM" id="Phobius"/>
    </source>
</evidence>
<evidence type="ECO:0000313" key="3">
    <source>
        <dbReference type="EMBL" id="NEL54981.1"/>
    </source>
</evidence>
<proteinExistence type="predicted"/>
<keyword evidence="4" id="KW-1185">Reference proteome</keyword>
<keyword evidence="1" id="KW-0812">Transmembrane</keyword>
<dbReference type="InterPro" id="IPR036465">
    <property type="entry name" value="vWFA_dom_sf"/>
</dbReference>
<dbReference type="PROSITE" id="PS50234">
    <property type="entry name" value="VWFA"/>
    <property type="match status" value="1"/>
</dbReference>
<reference evidence="3 4" key="1">
    <citation type="submission" date="2020-02" db="EMBL/GenBank/DDBJ databases">
        <title>The whole genome sequence of CPCC 205119.</title>
        <authorList>
            <person name="Jiang Z."/>
        </authorList>
    </citation>
    <scope>NUCLEOTIDE SEQUENCE [LARGE SCALE GENOMIC DNA]</scope>
    <source>
        <strain evidence="3 4">CPCC 205119</strain>
    </source>
</reference>